<dbReference type="SUPFAM" id="SSF158553">
    <property type="entry name" value="TAFH domain-like"/>
    <property type="match status" value="1"/>
</dbReference>
<dbReference type="PROSITE" id="PS51119">
    <property type="entry name" value="TAFH"/>
    <property type="match status" value="1"/>
</dbReference>
<name>H3BWT3_TETNG</name>
<dbReference type="GO" id="GO:0016251">
    <property type="term" value="F:RNA polymerase II general transcription initiation factor activity"/>
    <property type="evidence" value="ECO:0007669"/>
    <property type="project" value="TreeGrafter"/>
</dbReference>
<evidence type="ECO:0000256" key="1">
    <source>
        <dbReference type="ARBA" id="ARBA00004123"/>
    </source>
</evidence>
<dbReference type="Pfam" id="PF05236">
    <property type="entry name" value="TAF4"/>
    <property type="match status" value="1"/>
</dbReference>
<dbReference type="Proteomes" id="UP000007303">
    <property type="component" value="Unassembled WGS sequence"/>
</dbReference>
<dbReference type="FunFam" id="1.10.20.10:FF:000015">
    <property type="entry name" value="Transcription initiation factor TFIID subunit 4B"/>
    <property type="match status" value="1"/>
</dbReference>
<keyword evidence="9" id="KW-1185">Reference proteome</keyword>
<dbReference type="GO" id="GO:0006367">
    <property type="term" value="P:transcription initiation at RNA polymerase II promoter"/>
    <property type="evidence" value="ECO:0007669"/>
    <property type="project" value="TreeGrafter"/>
</dbReference>
<dbReference type="GeneTree" id="ENSGT00390000011620"/>
<dbReference type="CDD" id="cd08045">
    <property type="entry name" value="HFD_TAF4"/>
    <property type="match status" value="1"/>
</dbReference>
<proteinExistence type="inferred from homology"/>
<dbReference type="GO" id="GO:0046982">
    <property type="term" value="F:protein heterodimerization activity"/>
    <property type="evidence" value="ECO:0007669"/>
    <property type="project" value="InterPro"/>
</dbReference>
<dbReference type="SMART" id="SM00549">
    <property type="entry name" value="TAFH"/>
    <property type="match status" value="1"/>
</dbReference>
<dbReference type="OMA" id="GQTMQGG"/>
<evidence type="ECO:0000259" key="7">
    <source>
        <dbReference type="PROSITE" id="PS51119"/>
    </source>
</evidence>
<dbReference type="AlphaFoldDB" id="H3BWT3"/>
<dbReference type="PANTHER" id="PTHR15138:SF18">
    <property type="entry name" value="TATA-BOX BINDING PROTEIN ASSOCIATED FACTOR 4"/>
    <property type="match status" value="1"/>
</dbReference>
<sequence>ASVDTSGDSAQPAASVINGPSAAAASVTSIIRSASHNTATSSQQTVPTVTLVRPPGSTPSSILPASLAVSVSSASGSIPNKADGPKPIIQTVASAATATITAPSTIAISTGMVLVRSESGQLLMFQQQNLAQMKAQSQSQSAITPRLTVPASTPPVQVTSLQAPAASLLTRAVTPTTIIKQVSTVHTTGTTTATLQRPPVLQNTIMLGGTVTPPGQPLGTTTTVQPLTATGTSVTPTAFTAEHSITLRLCLQETLENVKKCRNFLSTLIKLTSNGKQSSETTANVKELIKKLLEAKIEPEDFTSRLYQELSSSPQPYLVPFLKRSLPALRQMTPDSEAFIQQSLLPQISTPAAAASTALAAVVLRPPLSTAASSSSTSTALTKTTVISLPQTPHSKPTLRLFYFSNCLIHLVLDVLNSVIYYFWVQLVPQQKGTITRPQMMLAQSPVMTLQGPTHSRVIVGQLQTGLSSTFTQSSSGHGLMQRLHVIKAAVKQTVAPSTKGVQVVTQSLLHAAQKSKETAGGTFRLVTNLTSLGFFPDIMIINGRRICWLANGPRDSSREDLLQSCIRDDDDINDVASMAGVNLTEESANILATNSELVGTVTRSCKDEMFLSPSLLSRRALEIGKKFGVSELGADVISYISHATQNRLLNLLEKVSHVAQLKNHNLKEDGRHEQVCDVRAQLRFFEQLDRLKAAKVTKSSRRRPLPAGQSRSRQEDPEQLRLKQKAKEMQQQELAQIRHREANLTALAAIGPRKKRKMDSLVRGAGAESGGSSGPGSRQFMRQRITRVNLRDLLFCLENERGTNRSQLLYKGFLK</sequence>
<dbReference type="InterPro" id="IPR007900">
    <property type="entry name" value="TAF4_C"/>
</dbReference>
<accession>H3BWT3</accession>
<feature type="compositionally biased region" description="Basic residues" evidence="6">
    <location>
        <begin position="696"/>
        <end position="705"/>
    </location>
</feature>
<feature type="compositionally biased region" description="Polar residues" evidence="6">
    <location>
        <begin position="36"/>
        <end position="48"/>
    </location>
</feature>
<feature type="compositionally biased region" description="Basic and acidic residues" evidence="6">
    <location>
        <begin position="713"/>
        <end position="734"/>
    </location>
</feature>
<feature type="region of interest" description="Disordered" evidence="6">
    <location>
        <begin position="696"/>
        <end position="734"/>
    </location>
</feature>
<keyword evidence="3" id="KW-0805">Transcription regulation</keyword>
<organism evidence="8 9">
    <name type="scientific">Tetraodon nigroviridis</name>
    <name type="common">Spotted green pufferfish</name>
    <name type="synonym">Chelonodon nigroviridis</name>
    <dbReference type="NCBI Taxonomy" id="99883"/>
    <lineage>
        <taxon>Eukaryota</taxon>
        <taxon>Metazoa</taxon>
        <taxon>Chordata</taxon>
        <taxon>Craniata</taxon>
        <taxon>Vertebrata</taxon>
        <taxon>Euteleostomi</taxon>
        <taxon>Actinopterygii</taxon>
        <taxon>Neopterygii</taxon>
        <taxon>Teleostei</taxon>
        <taxon>Neoteleostei</taxon>
        <taxon>Acanthomorphata</taxon>
        <taxon>Eupercaria</taxon>
        <taxon>Tetraodontiformes</taxon>
        <taxon>Tetradontoidea</taxon>
        <taxon>Tetraodontidae</taxon>
        <taxon>Tetraodon</taxon>
    </lineage>
</organism>
<evidence type="ECO:0000256" key="6">
    <source>
        <dbReference type="SAM" id="MobiDB-lite"/>
    </source>
</evidence>
<dbReference type="STRING" id="99883.ENSTNIP00000000446"/>
<comment type="similarity">
    <text evidence="2">Belongs to the TAF4 family.</text>
</comment>
<keyword evidence="4" id="KW-0804">Transcription</keyword>
<feature type="region of interest" description="Disordered" evidence="6">
    <location>
        <begin position="754"/>
        <end position="780"/>
    </location>
</feature>
<evidence type="ECO:0000256" key="2">
    <source>
        <dbReference type="ARBA" id="ARBA00006178"/>
    </source>
</evidence>
<feature type="region of interest" description="Disordered" evidence="6">
    <location>
        <begin position="36"/>
        <end position="57"/>
    </location>
</feature>
<reference evidence="8" key="3">
    <citation type="submission" date="2025-09" db="UniProtKB">
        <authorList>
            <consortium name="Ensembl"/>
        </authorList>
    </citation>
    <scope>IDENTIFICATION</scope>
</reference>
<feature type="domain" description="TAFH" evidence="7">
    <location>
        <begin position="255"/>
        <end position="352"/>
    </location>
</feature>
<dbReference type="Gene3D" id="1.10.20.10">
    <property type="entry name" value="Histone, subunit A"/>
    <property type="match status" value="1"/>
</dbReference>
<dbReference type="InterPro" id="IPR037249">
    <property type="entry name" value="TAFH/NHR1_dom_sf"/>
</dbReference>
<dbReference type="InterPro" id="IPR045144">
    <property type="entry name" value="TAF4"/>
</dbReference>
<evidence type="ECO:0000256" key="3">
    <source>
        <dbReference type="ARBA" id="ARBA00023015"/>
    </source>
</evidence>
<dbReference type="InterPro" id="IPR003894">
    <property type="entry name" value="TAFH_NHR1"/>
</dbReference>
<dbReference type="GO" id="GO:0005669">
    <property type="term" value="C:transcription factor TFIID complex"/>
    <property type="evidence" value="ECO:0007669"/>
    <property type="project" value="InterPro"/>
</dbReference>
<reference evidence="8" key="2">
    <citation type="submission" date="2025-08" db="UniProtKB">
        <authorList>
            <consortium name="Ensembl"/>
        </authorList>
    </citation>
    <scope>IDENTIFICATION</scope>
</reference>
<dbReference type="InterPro" id="IPR009072">
    <property type="entry name" value="Histone-fold"/>
</dbReference>
<dbReference type="InParanoid" id="H3BWT3"/>
<dbReference type="Ensembl" id="ENSTNIT00000004151.1">
    <property type="protein sequence ID" value="ENSTNIP00000000446.1"/>
    <property type="gene ID" value="ENSTNIG00000012608.1"/>
</dbReference>
<dbReference type="HOGENOM" id="CLU_010576_2_0_1"/>
<dbReference type="GO" id="GO:0006355">
    <property type="term" value="P:regulation of DNA-templated transcription"/>
    <property type="evidence" value="ECO:0007669"/>
    <property type="project" value="UniProtKB-ARBA"/>
</dbReference>
<evidence type="ECO:0000313" key="9">
    <source>
        <dbReference type="Proteomes" id="UP000007303"/>
    </source>
</evidence>
<dbReference type="GO" id="GO:0003677">
    <property type="term" value="F:DNA binding"/>
    <property type="evidence" value="ECO:0007669"/>
    <property type="project" value="TreeGrafter"/>
</dbReference>
<protein>
    <submittedName>
        <fullName evidence="8">TATA-box binding protein associated factor 4</fullName>
    </submittedName>
</protein>
<dbReference type="SUPFAM" id="SSF47113">
    <property type="entry name" value="Histone-fold"/>
    <property type="match status" value="1"/>
</dbReference>
<dbReference type="PANTHER" id="PTHR15138">
    <property type="entry name" value="TRANSCRIPTION INITIATION FACTOR TFIID SUBUNIT 4"/>
    <property type="match status" value="1"/>
</dbReference>
<evidence type="ECO:0000256" key="5">
    <source>
        <dbReference type="ARBA" id="ARBA00023242"/>
    </source>
</evidence>
<comment type="subcellular location">
    <subcellularLocation>
        <location evidence="1">Nucleus</location>
    </subcellularLocation>
</comment>
<dbReference type="Gene3D" id="1.20.120.1110">
    <property type="entry name" value="TAFH/NHR1 domain"/>
    <property type="match status" value="1"/>
</dbReference>
<evidence type="ECO:0000256" key="4">
    <source>
        <dbReference type="ARBA" id="ARBA00023163"/>
    </source>
</evidence>
<dbReference type="Pfam" id="PF07531">
    <property type="entry name" value="TAFH"/>
    <property type="match status" value="1"/>
</dbReference>
<evidence type="ECO:0000313" key="8">
    <source>
        <dbReference type="Ensembl" id="ENSTNIP00000000446.1"/>
    </source>
</evidence>
<reference evidence="9" key="1">
    <citation type="journal article" date="2004" name="Nature">
        <title>Genome duplication in the teleost fish Tetraodon nigroviridis reveals the early vertebrate proto-karyotype.</title>
        <authorList>
            <person name="Jaillon O."/>
            <person name="Aury J.-M."/>
            <person name="Brunet F."/>
            <person name="Petit J.-L."/>
            <person name="Stange-Thomann N."/>
            <person name="Mauceli E."/>
            <person name="Bouneau L."/>
            <person name="Fischer C."/>
            <person name="Ozouf-Costaz C."/>
            <person name="Bernot A."/>
            <person name="Nicaud S."/>
            <person name="Jaffe D."/>
            <person name="Fisher S."/>
            <person name="Lutfalla G."/>
            <person name="Dossat C."/>
            <person name="Segurens B."/>
            <person name="Dasilva C."/>
            <person name="Salanoubat M."/>
            <person name="Levy M."/>
            <person name="Boudet N."/>
            <person name="Castellano S."/>
            <person name="Anthouard V."/>
            <person name="Jubin C."/>
            <person name="Castelli V."/>
            <person name="Katinka M."/>
            <person name="Vacherie B."/>
            <person name="Biemont C."/>
            <person name="Skalli Z."/>
            <person name="Cattolico L."/>
            <person name="Poulain J."/>
            <person name="De Berardinis V."/>
            <person name="Cruaud C."/>
            <person name="Duprat S."/>
            <person name="Brottier P."/>
            <person name="Coutanceau J.-P."/>
            <person name="Gouzy J."/>
            <person name="Parra G."/>
            <person name="Lardier G."/>
            <person name="Chapple C."/>
            <person name="McKernan K.J."/>
            <person name="McEwan P."/>
            <person name="Bosak S."/>
            <person name="Kellis M."/>
            <person name="Volff J.-N."/>
            <person name="Guigo R."/>
            <person name="Zody M.C."/>
            <person name="Mesirov J."/>
            <person name="Lindblad-Toh K."/>
            <person name="Birren B."/>
            <person name="Nusbaum C."/>
            <person name="Kahn D."/>
            <person name="Robinson-Rechavi M."/>
            <person name="Laudet V."/>
            <person name="Schachter V."/>
            <person name="Quetier F."/>
            <person name="Saurin W."/>
            <person name="Scarpelli C."/>
            <person name="Wincker P."/>
            <person name="Lander E.S."/>
            <person name="Weissenbach J."/>
            <person name="Roest Crollius H."/>
        </authorList>
    </citation>
    <scope>NUCLEOTIDE SEQUENCE [LARGE SCALE GENOMIC DNA]</scope>
</reference>
<keyword evidence="5" id="KW-0539">Nucleus</keyword>